<protein>
    <submittedName>
        <fullName evidence="1">Uncharacterized protein</fullName>
    </submittedName>
</protein>
<reference evidence="1" key="1">
    <citation type="journal article" date="2021" name="Proc. Natl. Acad. Sci. U.S.A.">
        <title>A Catalog of Tens of Thousands of Viruses from Human Metagenomes Reveals Hidden Associations with Chronic Diseases.</title>
        <authorList>
            <person name="Tisza M.J."/>
            <person name="Buck C.B."/>
        </authorList>
    </citation>
    <scope>NUCLEOTIDE SEQUENCE</scope>
    <source>
        <strain evidence="1">CtQcs9</strain>
    </source>
</reference>
<accession>A0A8S5RAU3</accession>
<sequence>MYRLATASIKKVKQIFNLLYESSEFYLSRKFNKFNHYVNTEVT</sequence>
<organism evidence="1">
    <name type="scientific">virus sp. ctQcs9</name>
    <dbReference type="NCBI Taxonomy" id="2825816"/>
    <lineage>
        <taxon>Viruses</taxon>
    </lineage>
</organism>
<evidence type="ECO:0000313" key="1">
    <source>
        <dbReference type="EMBL" id="DAE28173.1"/>
    </source>
</evidence>
<proteinExistence type="predicted"/>
<dbReference type="EMBL" id="BK059082">
    <property type="protein sequence ID" value="DAE28173.1"/>
    <property type="molecule type" value="Genomic_DNA"/>
</dbReference>
<name>A0A8S5RAU3_9VIRU</name>